<dbReference type="Pfam" id="PF24722">
    <property type="entry name" value="DUF7674"/>
    <property type="match status" value="1"/>
</dbReference>
<gene>
    <name evidence="2" type="ORF">bsdE14_23790</name>
</gene>
<sequence length="122" mass="14155">MSKRSEEFFGVMLDFFPSLNSAYRKSIEDNGEVLETVIIEDIFMPEIIRLLREDKNIKLLKDIFNYFEEISECEDKHLIKILSITVLEILGNDKTVLSVAQKYMGPKIIQLQREADIGLGRI</sequence>
<dbReference type="Proteomes" id="UP001208567">
    <property type="component" value="Unassembled WGS sequence"/>
</dbReference>
<comment type="caution">
    <text evidence="2">The sequence shown here is derived from an EMBL/GenBank/DDBJ whole genome shotgun (WGS) entry which is preliminary data.</text>
</comment>
<protein>
    <recommendedName>
        <fullName evidence="1">DUF7674 domain-containing protein</fullName>
    </recommendedName>
</protein>
<dbReference type="EMBL" id="BRXR01000001">
    <property type="protein sequence ID" value="GLC30969.1"/>
    <property type="molecule type" value="Genomic_DNA"/>
</dbReference>
<proteinExistence type="predicted"/>
<evidence type="ECO:0000313" key="3">
    <source>
        <dbReference type="Proteomes" id="UP001208567"/>
    </source>
</evidence>
<feature type="domain" description="DUF7674" evidence="1">
    <location>
        <begin position="12"/>
        <end position="111"/>
    </location>
</feature>
<accession>A0ABQ5N7A4</accession>
<reference evidence="2 3" key="1">
    <citation type="journal article" date="2024" name="Int. J. Syst. Evol. Microbiol.">
        <title>Clostridium omnivorum sp. nov., isolated from anoxic soil under the treatment of reductive soil disinfestation.</title>
        <authorList>
            <person name="Ueki A."/>
            <person name="Tonouchi A."/>
            <person name="Kaku N."/>
            <person name="Honma S."/>
            <person name="Ueki K."/>
        </authorList>
    </citation>
    <scope>NUCLEOTIDE SEQUENCE [LARGE SCALE GENOMIC DNA]</scope>
    <source>
        <strain evidence="2 3">E14</strain>
    </source>
</reference>
<keyword evidence="3" id="KW-1185">Reference proteome</keyword>
<dbReference type="InterPro" id="IPR056091">
    <property type="entry name" value="DUF7674"/>
</dbReference>
<organism evidence="2 3">
    <name type="scientific">Clostridium omnivorum</name>
    <dbReference type="NCBI Taxonomy" id="1604902"/>
    <lineage>
        <taxon>Bacteria</taxon>
        <taxon>Bacillati</taxon>
        <taxon>Bacillota</taxon>
        <taxon>Clostridia</taxon>
        <taxon>Eubacteriales</taxon>
        <taxon>Clostridiaceae</taxon>
        <taxon>Clostridium</taxon>
    </lineage>
</organism>
<evidence type="ECO:0000313" key="2">
    <source>
        <dbReference type="EMBL" id="GLC30969.1"/>
    </source>
</evidence>
<evidence type="ECO:0000259" key="1">
    <source>
        <dbReference type="Pfam" id="PF24722"/>
    </source>
</evidence>
<dbReference type="RefSeq" id="WP_264850244.1">
    <property type="nucleotide sequence ID" value="NZ_BRXR01000001.1"/>
</dbReference>
<name>A0ABQ5N7A4_9CLOT</name>